<evidence type="ECO:0000313" key="1">
    <source>
        <dbReference type="EMBL" id="CAF9913023.1"/>
    </source>
</evidence>
<organism evidence="1 2">
    <name type="scientific">Heterodermia speciosa</name>
    <dbReference type="NCBI Taxonomy" id="116794"/>
    <lineage>
        <taxon>Eukaryota</taxon>
        <taxon>Fungi</taxon>
        <taxon>Dikarya</taxon>
        <taxon>Ascomycota</taxon>
        <taxon>Pezizomycotina</taxon>
        <taxon>Lecanoromycetes</taxon>
        <taxon>OSLEUM clade</taxon>
        <taxon>Lecanoromycetidae</taxon>
        <taxon>Caliciales</taxon>
        <taxon>Physciaceae</taxon>
        <taxon>Heterodermia</taxon>
    </lineage>
</organism>
<reference evidence="1" key="1">
    <citation type="submission" date="2021-03" db="EMBL/GenBank/DDBJ databases">
        <authorList>
            <person name="Tagirdzhanova G."/>
        </authorList>
    </citation>
    <scope>NUCLEOTIDE SEQUENCE</scope>
</reference>
<dbReference type="AlphaFoldDB" id="A0A8H3EWF4"/>
<dbReference type="Proteomes" id="UP000664521">
    <property type="component" value="Unassembled WGS sequence"/>
</dbReference>
<proteinExistence type="predicted"/>
<accession>A0A8H3EWF4</accession>
<comment type="caution">
    <text evidence="1">The sequence shown here is derived from an EMBL/GenBank/DDBJ whole genome shotgun (WGS) entry which is preliminary data.</text>
</comment>
<name>A0A8H3EWF4_9LECA</name>
<dbReference type="EMBL" id="CAJPDS010000012">
    <property type="protein sequence ID" value="CAF9913023.1"/>
    <property type="molecule type" value="Genomic_DNA"/>
</dbReference>
<protein>
    <submittedName>
        <fullName evidence="1">Uncharacterized protein</fullName>
    </submittedName>
</protein>
<gene>
    <name evidence="1" type="ORF">HETSPECPRED_001296</name>
</gene>
<dbReference type="OrthoDB" id="10411050at2759"/>
<sequence length="127" mass="15056">MTNSEHFDGHQLTFDPKRKQYITRNKKYIIRPPLSEVMRNEMLCNSELATTRFVLKTNNATMIFLEEIRALERPFDAAALEELREFCSRPVDPTDKSHIRRKRFLKALEAKYAMEERVGRNPKQRQG</sequence>
<keyword evidence="2" id="KW-1185">Reference proteome</keyword>
<evidence type="ECO:0000313" key="2">
    <source>
        <dbReference type="Proteomes" id="UP000664521"/>
    </source>
</evidence>